<dbReference type="InterPro" id="IPR013094">
    <property type="entry name" value="AB_hydrolase_3"/>
</dbReference>
<gene>
    <name evidence="3" type="ORF">KVT40_001367</name>
</gene>
<accession>A0A8K0L7W5</accession>
<reference evidence="3" key="1">
    <citation type="submission" date="2021-07" db="EMBL/GenBank/DDBJ databases">
        <title>Elsinoe batatas strain:CRI-CJ2 Genome sequencing and assembly.</title>
        <authorList>
            <person name="Huang L."/>
        </authorList>
    </citation>
    <scope>NUCLEOTIDE SEQUENCE</scope>
    <source>
        <strain evidence="3">CRI-CJ2</strain>
    </source>
</reference>
<dbReference type="AlphaFoldDB" id="A0A8K0L7W5"/>
<evidence type="ECO:0000313" key="3">
    <source>
        <dbReference type="EMBL" id="KAG8629748.1"/>
    </source>
</evidence>
<dbReference type="Proteomes" id="UP000809789">
    <property type="component" value="Unassembled WGS sequence"/>
</dbReference>
<dbReference type="SUPFAM" id="SSF53474">
    <property type="entry name" value="alpha/beta-Hydrolases"/>
    <property type="match status" value="1"/>
</dbReference>
<feature type="compositionally biased region" description="Low complexity" evidence="1">
    <location>
        <begin position="1"/>
        <end position="23"/>
    </location>
</feature>
<dbReference type="InterPro" id="IPR029058">
    <property type="entry name" value="AB_hydrolase_fold"/>
</dbReference>
<organism evidence="3 4">
    <name type="scientific">Elsinoe batatas</name>
    <dbReference type="NCBI Taxonomy" id="2601811"/>
    <lineage>
        <taxon>Eukaryota</taxon>
        <taxon>Fungi</taxon>
        <taxon>Dikarya</taxon>
        <taxon>Ascomycota</taxon>
        <taxon>Pezizomycotina</taxon>
        <taxon>Dothideomycetes</taxon>
        <taxon>Dothideomycetidae</taxon>
        <taxon>Myriangiales</taxon>
        <taxon>Elsinoaceae</taxon>
        <taxon>Elsinoe</taxon>
    </lineage>
</organism>
<name>A0A8K0L7W5_9PEZI</name>
<feature type="domain" description="Alpha/beta hydrolase fold-3" evidence="2">
    <location>
        <begin position="134"/>
        <end position="254"/>
    </location>
</feature>
<dbReference type="EMBL" id="JAESVG020000002">
    <property type="protein sequence ID" value="KAG8629748.1"/>
    <property type="molecule type" value="Genomic_DNA"/>
</dbReference>
<evidence type="ECO:0000313" key="4">
    <source>
        <dbReference type="Proteomes" id="UP000809789"/>
    </source>
</evidence>
<comment type="caution">
    <text evidence="3">The sequence shown here is derived from an EMBL/GenBank/DDBJ whole genome shotgun (WGS) entry which is preliminary data.</text>
</comment>
<evidence type="ECO:0000256" key="1">
    <source>
        <dbReference type="SAM" id="MobiDB-lite"/>
    </source>
</evidence>
<dbReference type="OrthoDB" id="1434354at2759"/>
<keyword evidence="4" id="KW-1185">Reference proteome</keyword>
<dbReference type="Pfam" id="PF07859">
    <property type="entry name" value="Abhydrolase_3"/>
    <property type="match status" value="1"/>
</dbReference>
<sequence>MLMSTVPTQPTITQTTLTISTPSGPLPIHVFTPTTLSPRPFPRRPPRPPRRPCVPHLRHPRTLDSPTRRPTKSPRVLGRVPPRPGTPLPRRPGRLLRRAPPPLHPRRRPQHRPRENRPRRRLSTRWSSRCPGLARARDEGLNPQPKGVVLVYPMLDDRVSVAAPGTEKALVWTLADQETGWGAYLGDQFRKDGVSIYAAPGRAKVEELKGLPPHWIDVGGLDLFAGESLRYAAGLVEAGTEVEMHLWKGVVHGFEVMAPEVAVTKRAEEGKGGGGL</sequence>
<dbReference type="GO" id="GO:0016787">
    <property type="term" value="F:hydrolase activity"/>
    <property type="evidence" value="ECO:0007669"/>
    <property type="project" value="InterPro"/>
</dbReference>
<dbReference type="Gene3D" id="3.40.50.1820">
    <property type="entry name" value="alpha/beta hydrolase"/>
    <property type="match status" value="1"/>
</dbReference>
<evidence type="ECO:0000259" key="2">
    <source>
        <dbReference type="Pfam" id="PF07859"/>
    </source>
</evidence>
<proteinExistence type="predicted"/>
<protein>
    <recommendedName>
        <fullName evidence="2">Alpha/beta hydrolase fold-3 domain-containing protein</fullName>
    </recommendedName>
</protein>
<feature type="compositionally biased region" description="Basic residues" evidence="1">
    <location>
        <begin position="41"/>
        <end position="50"/>
    </location>
</feature>
<feature type="compositionally biased region" description="Pro residues" evidence="1">
    <location>
        <begin position="81"/>
        <end position="90"/>
    </location>
</feature>
<feature type="region of interest" description="Disordered" evidence="1">
    <location>
        <begin position="1"/>
        <end position="126"/>
    </location>
</feature>